<evidence type="ECO:0000256" key="2">
    <source>
        <dbReference type="ARBA" id="ARBA00022450"/>
    </source>
</evidence>
<dbReference type="InterPro" id="IPR001227">
    <property type="entry name" value="Ac_transferase_dom_sf"/>
</dbReference>
<feature type="domain" description="Carrier" evidence="56">
    <location>
        <begin position="3722"/>
        <end position="3797"/>
    </location>
</feature>
<comment type="catalytic activity">
    <reaction evidence="27">
        <text>dodecanoyl-[ACP] + malonyl-[ACP] + H(+) = 3-oxotetradecanoyl-[ACP] + holo-[ACP] + CO2</text>
        <dbReference type="Rhea" id="RHEA:41884"/>
        <dbReference type="Rhea" id="RHEA-COMP:9623"/>
        <dbReference type="Rhea" id="RHEA-COMP:9644"/>
        <dbReference type="Rhea" id="RHEA-COMP:9645"/>
        <dbReference type="Rhea" id="RHEA-COMP:9685"/>
        <dbReference type="ChEBI" id="CHEBI:15378"/>
        <dbReference type="ChEBI" id="CHEBI:16526"/>
        <dbReference type="ChEBI" id="CHEBI:64479"/>
        <dbReference type="ChEBI" id="CHEBI:65264"/>
        <dbReference type="ChEBI" id="CHEBI:78449"/>
        <dbReference type="ChEBI" id="CHEBI:78473"/>
    </reaction>
    <physiologicalReaction direction="left-to-right" evidence="27">
        <dbReference type="Rhea" id="RHEA:41885"/>
    </physiologicalReaction>
</comment>
<evidence type="ECO:0000256" key="41">
    <source>
        <dbReference type="ARBA" id="ARBA00048935"/>
    </source>
</evidence>
<feature type="region of interest" description="C-terminal hotdog fold" evidence="55">
    <location>
        <begin position="1049"/>
        <end position="1187"/>
    </location>
</feature>
<comment type="catalytic activity">
    <reaction evidence="45">
        <text>3-oxododecanoyl-[ACP] + NADPH + H(+) = (3R)-hydroxydodecanoyl-[ACP] + NADP(+)</text>
        <dbReference type="Rhea" id="RHEA:41872"/>
        <dbReference type="Rhea" id="RHEA-COMP:9641"/>
        <dbReference type="Rhea" id="RHEA-COMP:9642"/>
        <dbReference type="ChEBI" id="CHEBI:15378"/>
        <dbReference type="ChEBI" id="CHEBI:57783"/>
        <dbReference type="ChEBI" id="CHEBI:58349"/>
        <dbReference type="ChEBI" id="CHEBI:78469"/>
        <dbReference type="ChEBI" id="CHEBI:78470"/>
    </reaction>
    <physiologicalReaction direction="left-to-right" evidence="45">
        <dbReference type="Rhea" id="RHEA:41873"/>
    </physiologicalReaction>
</comment>
<dbReference type="InterPro" id="IPR009081">
    <property type="entry name" value="PP-bd_ACP"/>
</dbReference>
<comment type="function">
    <text evidence="20">Fatty acid synthetase is a multifunctional enzyme that catalyzes the de novo biosynthesis of long-chain saturated fatty acids starting from acetyl-CoA and malonyl-CoA in the presence of NADPH. This multifunctional protein contains 7 catalytic activities and a site for the binding of the prosthetic group 4'-phosphopantetheine of the acyl carrier protein ([ACP]) domain.</text>
</comment>
<dbReference type="Gene3D" id="3.10.129.110">
    <property type="entry name" value="Polyketide synthase dehydratase"/>
    <property type="match status" value="2"/>
</dbReference>
<accession>A0A4R7VKJ9</accession>
<dbReference type="SUPFAM" id="SSF55048">
    <property type="entry name" value="Probable ACP-binding domain of malonyl-CoA ACP transacylase"/>
    <property type="match status" value="2"/>
</dbReference>
<dbReference type="GO" id="GO:0004316">
    <property type="term" value="F:3-oxoacyl-[acyl-carrier-protein] reductase (NADPH) activity"/>
    <property type="evidence" value="ECO:0007669"/>
    <property type="project" value="UniProtKB-EC"/>
</dbReference>
<dbReference type="InterPro" id="IPR042104">
    <property type="entry name" value="PKS_dehydratase_sf"/>
</dbReference>
<dbReference type="PROSITE" id="PS52004">
    <property type="entry name" value="KS3_2"/>
    <property type="match status" value="2"/>
</dbReference>
<dbReference type="InterPro" id="IPR018201">
    <property type="entry name" value="Ketoacyl_synth_AS"/>
</dbReference>
<comment type="catalytic activity">
    <reaction evidence="15">
        <text>a (3R)-hydroxyacyl-[ACP] = a (2E)-enoyl-[ACP] + H2O</text>
        <dbReference type="Rhea" id="RHEA:13097"/>
        <dbReference type="Rhea" id="RHEA-COMP:9925"/>
        <dbReference type="Rhea" id="RHEA-COMP:9945"/>
        <dbReference type="ChEBI" id="CHEBI:15377"/>
        <dbReference type="ChEBI" id="CHEBI:78784"/>
        <dbReference type="ChEBI" id="CHEBI:78827"/>
        <dbReference type="EC" id="4.2.1.59"/>
    </reaction>
    <physiologicalReaction direction="left-to-right" evidence="15">
        <dbReference type="Rhea" id="RHEA:13098"/>
    </physiologicalReaction>
</comment>
<keyword evidence="7" id="KW-0663">Pyridoxal phosphate</keyword>
<dbReference type="InterPro" id="IPR029058">
    <property type="entry name" value="AB_hydrolase_fold"/>
</dbReference>
<evidence type="ECO:0000256" key="43">
    <source>
        <dbReference type="ARBA" id="ARBA00049109"/>
    </source>
</evidence>
<dbReference type="InterPro" id="IPR049551">
    <property type="entry name" value="PKS_DH_C"/>
</dbReference>
<dbReference type="InterPro" id="IPR016036">
    <property type="entry name" value="Malonyl_transacylase_ACP-bd"/>
</dbReference>
<evidence type="ECO:0000256" key="16">
    <source>
        <dbReference type="ARBA" id="ARBA00023398"/>
    </source>
</evidence>
<dbReference type="Pfam" id="PF00975">
    <property type="entry name" value="Thioesterase"/>
    <property type="match status" value="1"/>
</dbReference>
<dbReference type="SMART" id="SM00829">
    <property type="entry name" value="PKS_ER"/>
    <property type="match status" value="1"/>
</dbReference>
<dbReference type="InterPro" id="IPR020807">
    <property type="entry name" value="PKS_DH"/>
</dbReference>
<comment type="catalytic activity">
    <reaction evidence="46">
        <text>3-oxohexadecanoyl-[ACP] + NADPH + H(+) = (3R)-hydroxyhexadecanoyl-[ACP] + NADP(+)</text>
        <dbReference type="Rhea" id="RHEA:41904"/>
        <dbReference type="Rhea" id="RHEA-COMP:9649"/>
        <dbReference type="Rhea" id="RHEA-COMP:9650"/>
        <dbReference type="ChEBI" id="CHEBI:15378"/>
        <dbReference type="ChEBI" id="CHEBI:57783"/>
        <dbReference type="ChEBI" id="CHEBI:58349"/>
        <dbReference type="ChEBI" id="CHEBI:78478"/>
        <dbReference type="ChEBI" id="CHEBI:78480"/>
    </reaction>
    <physiologicalReaction direction="left-to-right" evidence="46">
        <dbReference type="Rhea" id="RHEA:41905"/>
    </physiologicalReaction>
</comment>
<proteinExistence type="predicted"/>
<dbReference type="SMART" id="SM00824">
    <property type="entry name" value="PKS_TE"/>
    <property type="match status" value="1"/>
</dbReference>
<dbReference type="PROSITE" id="PS52019">
    <property type="entry name" value="PKS_MFAS_DH"/>
    <property type="match status" value="2"/>
</dbReference>
<dbReference type="InterPro" id="IPR020841">
    <property type="entry name" value="PKS_Beta-ketoAc_synthase_dom"/>
</dbReference>
<feature type="active site" description="Proton acceptor; for dehydratase activity" evidence="55">
    <location>
        <position position="2998"/>
    </location>
</feature>
<dbReference type="SUPFAM" id="SSF51735">
    <property type="entry name" value="NAD(P)-binding Rossmann-fold domains"/>
    <property type="match status" value="5"/>
</dbReference>
<feature type="domain" description="PKS/mFAS DH" evidence="58">
    <location>
        <begin position="2966"/>
        <end position="3241"/>
    </location>
</feature>
<dbReference type="InterPro" id="IPR036736">
    <property type="entry name" value="ACP-like_sf"/>
</dbReference>
<sequence>MDNDKLLEHLKNVTVTLYETRARLRELEDGRREPVAVVGMGCRFPGGVTTPDELWELVSTGGDAVGPFPQDRGWDLTDLFDPDPDRAGTSHVGEGGFLADAAGFDADFFGISPREALAMDPQQRLLLEISWEALENAGIAPAGLARTPTGVFVGVAGQGYGAGAAETEAYLLTGNTASVVSGRVSYALGLEGPAVSVDTACSSSLVSIHLAVQALRGGECSLALAGGVTVMASPGVFVGFSRQRGLAADGRCKPFAAAADGTGWGEGAGVLVLERLSDAERAGHDVLAVIRGSAVNQDGASNGLAAPNGPSQQRVINQALANAGLSGSDVDVVEAHGTGTTLGDPIEAQALLATYGRQRSGDRPLWLGSVKSNIGHTQAAAGVAGVMKMVLAVGHGVLPASLHVDRPTPHVDWSAGTVELLTERRPWPETAAPRRAGVSSFGVSGTNAHLIIEQAPARTEDAGGAGHEGVTVWPVSARSAAGVRAQAARLREHVSAHPGLSAADVGRSLATTRSHLAHRAHVVGTDRAELLAGLAALSEGGHVSGPVADTDPVFVFPGQGSQWPGMAVDLLGSSPVFAARLGECAEALRPHVAWSLPEVLRGAPGAPGLDRVDVVQPVLWAVMVSLAAVWRAAGVVPAAVVGHSQGEIAAACVAGGLSLEDGATVVALRSRALRSLAGSGAMVSVPLTPDEVADRLAAFGARLSIAAVNGPASVVVSGESAAAEALLAALTEDGVDARRVAVDYAAHSAQVELVRDELSTALAGVRPQQGTVPFYSTVTGDVLDTTALDADYWYRNLRAAVRFDDAVRAVLGQGHRVLLEVGPHPVLTIGLQQTVDAAGVPGTLLATLRRGEDGPRRLATALAAAHTAGVRVDWPAVHAGSGARVVGLPTYPFEHERYWVSARPSAGGGSGHPLVDTAVVLADGQGVVLTARLSLATTPWLGAHALSGTVVVPGTAFVELVWQAGSRVGCGHVDELVLEAPLGLPARGGARVQVRVGAEVDGRRAVSVHSQPDSGDAQAESWVCHATGTVSADAVCDDVESQAWPPEDAEAVDVSSLYESLAGRGFAYGAAFRGLRSAWRRGDEVFAEVAVPQDVDVAGFGVHPALLDSALHAVALLPAPGEGTRGGLPFAWTGVSLFAVGATALRVRVSPVECSDAISVAVADQSGRPVAVVDSLAFRPATAAPRSTPAGEALFRVDWAPVAVDTGADIDGWAVLGPDRLGLGVPACPQVAAVAAAKPTTVAVDVSALADGVDTVRGAVGAVLELLRAWLAEPTLAGVPLVLVTRGAVAVAGHETPDLTWAPVWGLVRSAQAENPGRFVLVDIGEDGPAAVTGVVGVVGSGEPQCAVRGDAVFAPRLSRALEHGGDLSVPDGVDAWRIGMRARGSFRDLTLVSAPEGLGTLGHGQVRLAVRAAGVNFRDIVVALGVVDAPDELLGSEAAGVVTEVGPGVSSLAVGDHVTGLVAGAFSTTAIADERMLHRIPPGWSFVDAAVVPVAFLTAYYTLVDVVGARRGESVLVHAGAGGVGMAVIQLARWLGLEVFATAHPDKWHALGVAEDHVASSRSTDFEACFRAVTGGRGVDVVVNSLTGEYVDASLRLLAPGGRFAELGKTDLRDPAQVASDHPGLTYRPSNFHEAGVERVQRMLTEVFALFDRGVVRRSPVTAWDIRRTPDAFRHMAQARHVGKVALTMPGTLDPGGTVLVTGGLGVLGGALARHLVAAHGVRDLVLTGRRGADTPGATDLVAELTAAGARVRAVACDVADRDAVRDLLASAGDSLTAVVHAAGVLDDGVVASLTPERVDTVFRPKVDGAVHLHELTSGTRLSAFVLFSSATATLGGAGQGNYAAANAFLDALARHRRVNGLPAVSLSWGMWAQVTGMTAHLTDTDRARMRQAGVTGLSTEDGLALFDAAVGTPDPVVVPLRLDRAVLRRLASGTGVPPVLRALVAATPRKATNTTAADGAGTSLRRRLAGMTAAERQGSLLDLVLENVAAVLGHTDPARIDAAKPFRDIGFDSLTAVELRNRLAAQTDLRLPATLAFDHPTPSVLARFLHGHLAGDAVPVATTVPAAVAGTDEPVAIVGMGCRFPGGADSPEELWDLVLSGGDAIGAFPDDRGWDLAALFDADPDSPGTSYVSEGGFVPTATCFDAGFFGISPREALAMDPQQRVMLEVAWEALERAGIAPTSLHGSETGVFTGISGTEYGSLVARGTPDAEAYLLTGNTASVVSGRVAYTLGLRGPAISVDTACSSSLVAVHLAVQSLRGGECSLALAGGVTILTTPGPFAVFSRQRGLAPDGRCKPFAAAADGTGWGEGAGVVVLERLADARRHGHHVLAVVRGSAVNQDGASFGLAAPNGPSQERVIRQALANARLRPHDVDAVEAHGTGTTLGDPIEAQALLATYGHDRDRPLWLGSVKSNIGHTQAAAGVAGVIKMVMALRHETLPPTLHVDEPTPEVDWTSGEVRLLTTPRPWPHTEHPRRAGISSFGVSGTNAHLVVEGVAVDEAPPDEADGGVLPLAVSAGSAESLRGQVRRLRRFMAARPAVSTVDIGYSLAATRSTFAHRAVFVGAGRDELVAAMDRTLAEGAAPNVFQGVARAGRSVFVFPGQGSQWIGMAAELLDTSPVFAEHVRECADVLAPLVDWSLVDVLRGHSPESGLDRVDVVQPALFAVMVSLAAMWRAHGVEPDAVVGHSQGEIAAAYVAGGLSLADAARTVVARSAALTRKAGLGGMVSVPLPEAAVLDRLAAFGGRLTVAAVNGPASVVVSGDTVDTTRLLDDLTASGVRAKRIPVTVASHSHQVEELRTELLAALAGIVPRSGRIPFCSATTGEFLDTAKLDEHYWYDNLRRPVRLDRATRRLLDHGCRTFVEVSPHPVLTAALQDTFTLVQPEAVALATLRRDDGGTRRVLTSLAEAHVAGLDVSWLPVFEDRAPDRIDLPTYAFDRRRYWPENPPAVGDLGSAGLTCGEHPLLGAVVDVADGSRAVLTGQLSVRTHPWLAEHVVMDTALLPGSAFVDLVLHAGDRLDCPHLDELVLETPLVLAATANVRLQVVVGEADQAGRREVAVYSQEAEHGQDAWVRHANGVVSPGEPAAAPPGPAVWPPDAAVALPVDGVYEAMADNGFAYGPVFRGLVAAWRVGEDIHAEVALPEAARRQADRFGLHPALLDAALHPLFLQATGQADGGRLAFAWTGVRLHAVGADTLRVRLTPTGTDSVALALFDVTGAPVATVDGLVTRPVSRQGLSTGATPVHDSLFGLGWARIPVAAPETDLRSAVLDGPEDADLTAAKPHAGLDALRQALDAGEPVPDVVVAWVGLGTADRVETGTAVRASVGGLLALVRSWLADERLRESRLVIVSHSAVAVRDGERPDVALAAALGLLRSAQTENPGRFTHVDVDTTAVPLALLHAVVSSGEPRLAIRRGEVLAARLTRVAATGSPTPWDPAGTVLITGGTGALGALLARHLVEHGTRHLVLTSRSGSAAPGAAQLRQELADLGADVTVAACDVTDRAALAAVLAAIPTRHPLTAVVHTAGVLDDGLVEALDQERVDRVLAPKVDGAWHLHELTAHLDLAAFVLYSSIAATFGSPGVGNYAAANAFLDALAQHRRAAGLPAQSLAWGWWGQSGGMAERLGAGERARLRGAGMTPMSDERGLALFEAARRAGSPVLLPVRINASALRQAATGDVPPLLRGLVRVTPRAAANAAVADRTRLRGRLAAMPEAEQLDVLVDVVRADVAAILGHPDSDAISATQGFLEAGFDSVTAVELRNRLAAVTGLALPTTVVFDNPSAAALAAYLHPRLTAETASSPPDVTEHALNTLYRRACAAGKVIEATELLMSASKVRADFLDPATVVQRPTAVTIGGNCPGSDRDVVCFPSVSAISGAHEFARLGTAFDGRRRLLVLPNVGFVGGEPLPAAVSAVVDLHLDTMLRHGLDPRTCVLMGVSSGGWVAHAVAERLARRGEPVAAVVLLDTYLPADLHESDGEGNPGAGAVVAAKMLDAAADFGGTDDTRFSAMGGYFRVFRDWRPSEVPSPTLFVRPNDYVAAHVRQPVDGETWRARWPLPHDLVDVPGDHFSMFDVHSAATAEAVDGWLTGRGMR</sequence>
<dbReference type="InterPro" id="IPR011032">
    <property type="entry name" value="GroES-like_sf"/>
</dbReference>
<dbReference type="SUPFAM" id="SSF47336">
    <property type="entry name" value="ACP-like"/>
    <property type="match status" value="1"/>
</dbReference>
<dbReference type="CDD" id="cd05195">
    <property type="entry name" value="enoyl_red"/>
    <property type="match status" value="1"/>
</dbReference>
<evidence type="ECO:0000259" key="58">
    <source>
        <dbReference type="PROSITE" id="PS52019"/>
    </source>
</evidence>
<evidence type="ECO:0000313" key="60">
    <source>
        <dbReference type="Proteomes" id="UP000294927"/>
    </source>
</evidence>
<evidence type="ECO:0000256" key="6">
    <source>
        <dbReference type="ARBA" id="ARBA00022799"/>
    </source>
</evidence>
<dbReference type="Gene3D" id="3.40.50.720">
    <property type="entry name" value="NAD(P)-binding Rossmann-like Domain"/>
    <property type="match status" value="2"/>
</dbReference>
<evidence type="ECO:0000313" key="59">
    <source>
        <dbReference type="EMBL" id="TDV49775.1"/>
    </source>
</evidence>
<comment type="catalytic activity">
    <reaction evidence="24">
        <text>3-oxodecanoyl-[ACP] + NADPH + H(+) = (3R)-hydroxydecanoyl-[ACP] + NADP(+)</text>
        <dbReference type="Rhea" id="RHEA:41856"/>
        <dbReference type="Rhea" id="RHEA-COMP:9637"/>
        <dbReference type="Rhea" id="RHEA-COMP:9638"/>
        <dbReference type="ChEBI" id="CHEBI:15378"/>
        <dbReference type="ChEBI" id="CHEBI:57783"/>
        <dbReference type="ChEBI" id="CHEBI:58349"/>
        <dbReference type="ChEBI" id="CHEBI:78464"/>
        <dbReference type="ChEBI" id="CHEBI:78466"/>
    </reaction>
    <physiologicalReaction direction="left-to-right" evidence="24">
        <dbReference type="Rhea" id="RHEA:41857"/>
    </physiologicalReaction>
</comment>
<dbReference type="SUPFAM" id="SSF50129">
    <property type="entry name" value="GroES-like"/>
    <property type="match status" value="1"/>
</dbReference>
<evidence type="ECO:0000256" key="31">
    <source>
        <dbReference type="ARBA" id="ARBA00047961"/>
    </source>
</evidence>
<evidence type="ECO:0000256" key="11">
    <source>
        <dbReference type="ARBA" id="ARBA00023332"/>
    </source>
</evidence>
<dbReference type="InterPro" id="IPR020843">
    <property type="entry name" value="ER"/>
</dbReference>
<evidence type="ECO:0000256" key="53">
    <source>
        <dbReference type="ARBA" id="ARBA00060622"/>
    </source>
</evidence>
<dbReference type="PROSITE" id="PS00012">
    <property type="entry name" value="PHOSPHOPANTETHEINE"/>
    <property type="match status" value="2"/>
</dbReference>
<evidence type="ECO:0000256" key="37">
    <source>
        <dbReference type="ARBA" id="ARBA00048571"/>
    </source>
</evidence>
<dbReference type="PANTHER" id="PTHR43775">
    <property type="entry name" value="FATTY ACID SYNTHASE"/>
    <property type="match status" value="1"/>
</dbReference>
<dbReference type="Pfam" id="PF00550">
    <property type="entry name" value="PP-binding"/>
    <property type="match status" value="2"/>
</dbReference>
<keyword evidence="5" id="KW-0677">Repeat</keyword>
<dbReference type="Gene3D" id="3.40.366.10">
    <property type="entry name" value="Malonyl-Coenzyme A Acyl Carrier Protein, domain 2"/>
    <property type="match status" value="2"/>
</dbReference>
<comment type="catalytic activity">
    <reaction evidence="28">
        <text>(2E)-hexadecenoyl-[ACP] + NADPH + H(+) = hexadecanoyl-[ACP] + NADP(+)</text>
        <dbReference type="Rhea" id="RHEA:41912"/>
        <dbReference type="Rhea" id="RHEA-COMP:9651"/>
        <dbReference type="Rhea" id="RHEA-COMP:9652"/>
        <dbReference type="ChEBI" id="CHEBI:15378"/>
        <dbReference type="ChEBI" id="CHEBI:57783"/>
        <dbReference type="ChEBI" id="CHEBI:58349"/>
        <dbReference type="ChEBI" id="CHEBI:78481"/>
        <dbReference type="ChEBI" id="CHEBI:78483"/>
    </reaction>
    <physiologicalReaction direction="left-to-right" evidence="28">
        <dbReference type="Rhea" id="RHEA:41913"/>
    </physiologicalReaction>
</comment>
<evidence type="ECO:0000256" key="40">
    <source>
        <dbReference type="ARBA" id="ARBA00048704"/>
    </source>
</evidence>
<comment type="catalytic activity">
    <reaction evidence="25">
        <text>tetradecanoyl-[ACP] + malonyl-[ACP] + H(+) = 3-oxohexadecanoyl-[ACP] + holo-[ACP] + CO2</text>
        <dbReference type="Rhea" id="RHEA:41900"/>
        <dbReference type="Rhea" id="RHEA-COMP:9623"/>
        <dbReference type="Rhea" id="RHEA-COMP:9648"/>
        <dbReference type="Rhea" id="RHEA-COMP:9649"/>
        <dbReference type="Rhea" id="RHEA-COMP:9685"/>
        <dbReference type="ChEBI" id="CHEBI:15378"/>
        <dbReference type="ChEBI" id="CHEBI:16526"/>
        <dbReference type="ChEBI" id="CHEBI:64479"/>
        <dbReference type="ChEBI" id="CHEBI:78449"/>
        <dbReference type="ChEBI" id="CHEBI:78477"/>
        <dbReference type="ChEBI" id="CHEBI:78478"/>
    </reaction>
    <physiologicalReaction direction="left-to-right" evidence="25">
        <dbReference type="Rhea" id="RHEA:41901"/>
    </physiologicalReaction>
</comment>
<comment type="catalytic activity">
    <reaction evidence="14">
        <text>(3R)-hydroxydecanoyl-[ACP] = (2E)-decenoyl-[ACP] + H2O</text>
        <dbReference type="Rhea" id="RHEA:41860"/>
        <dbReference type="Rhea" id="RHEA-COMP:9638"/>
        <dbReference type="Rhea" id="RHEA-COMP:9639"/>
        <dbReference type="ChEBI" id="CHEBI:15377"/>
        <dbReference type="ChEBI" id="CHEBI:78466"/>
        <dbReference type="ChEBI" id="CHEBI:78467"/>
    </reaction>
    <physiologicalReaction direction="left-to-right" evidence="14">
        <dbReference type="Rhea" id="RHEA:41861"/>
    </physiologicalReaction>
</comment>
<dbReference type="SUPFAM" id="SSF52151">
    <property type="entry name" value="FabD/lysophospholipase-like"/>
    <property type="match status" value="2"/>
</dbReference>
<comment type="catalytic activity">
    <reaction evidence="12">
        <text>(3R)-hydroxydodecanoyl-[ACP] = (2E)-dodecenoyl-[ACP] + H2O</text>
        <dbReference type="Rhea" id="RHEA:41876"/>
        <dbReference type="Rhea" id="RHEA-COMP:9642"/>
        <dbReference type="Rhea" id="RHEA-COMP:9643"/>
        <dbReference type="ChEBI" id="CHEBI:15377"/>
        <dbReference type="ChEBI" id="CHEBI:78470"/>
        <dbReference type="ChEBI" id="CHEBI:78472"/>
    </reaction>
    <physiologicalReaction direction="left-to-right" evidence="12">
        <dbReference type="Rhea" id="RHEA:41877"/>
    </physiologicalReaction>
</comment>
<dbReference type="InterPro" id="IPR050091">
    <property type="entry name" value="PKS_NRPS_Biosynth_Enz"/>
</dbReference>
<keyword evidence="9" id="KW-0511">Multifunctional enzyme</keyword>
<comment type="catalytic activity">
    <reaction evidence="38">
        <text>a 2,3-saturated acyl-[ACP] + NADP(+) = a (2E)-enoyl-[ACP] + NADPH + H(+)</text>
        <dbReference type="Rhea" id="RHEA:22564"/>
        <dbReference type="Rhea" id="RHEA-COMP:9925"/>
        <dbReference type="Rhea" id="RHEA-COMP:9926"/>
        <dbReference type="ChEBI" id="CHEBI:15378"/>
        <dbReference type="ChEBI" id="CHEBI:57783"/>
        <dbReference type="ChEBI" id="CHEBI:58349"/>
        <dbReference type="ChEBI" id="CHEBI:78784"/>
        <dbReference type="ChEBI" id="CHEBI:78785"/>
        <dbReference type="EC" id="1.3.1.39"/>
    </reaction>
    <physiologicalReaction direction="right-to-left" evidence="38">
        <dbReference type="Rhea" id="RHEA:22566"/>
    </physiologicalReaction>
</comment>
<reference evidence="59 60" key="1">
    <citation type="submission" date="2019-03" db="EMBL/GenBank/DDBJ databases">
        <title>Genomic Encyclopedia of Archaeal and Bacterial Type Strains, Phase II (KMG-II): from individual species to whole genera.</title>
        <authorList>
            <person name="Goeker M."/>
        </authorList>
    </citation>
    <scope>NUCLEOTIDE SEQUENCE [LARGE SCALE GENOMIC DNA]</scope>
    <source>
        <strain evidence="59 60">DSM 45499</strain>
    </source>
</reference>
<dbReference type="InterPro" id="IPR036291">
    <property type="entry name" value="NAD(P)-bd_dom_sf"/>
</dbReference>
<evidence type="ECO:0000256" key="51">
    <source>
        <dbReference type="ARBA" id="ARBA00052442"/>
    </source>
</evidence>
<dbReference type="SUPFAM" id="SSF53901">
    <property type="entry name" value="Thiolase-like"/>
    <property type="match status" value="2"/>
</dbReference>
<feature type="domain" description="Ketosynthase family 3 (KS3)" evidence="57">
    <location>
        <begin position="32"/>
        <end position="454"/>
    </location>
</feature>
<dbReference type="EMBL" id="SOCP01000007">
    <property type="protein sequence ID" value="TDV49775.1"/>
    <property type="molecule type" value="Genomic_DNA"/>
</dbReference>
<feature type="active site" description="Proton donor; for dehydratase activity" evidence="55">
    <location>
        <position position="1108"/>
    </location>
</feature>
<dbReference type="InterPro" id="IPR006162">
    <property type="entry name" value="Ppantetheine_attach_site"/>
</dbReference>
<comment type="catalytic activity">
    <reaction evidence="44">
        <text>(2E)-tetradecenoyl-[ACP] + NADPH + H(+) = tetradecanoyl-[ACP] + NADP(+)</text>
        <dbReference type="Rhea" id="RHEA:41896"/>
        <dbReference type="Rhea" id="RHEA-COMP:9647"/>
        <dbReference type="Rhea" id="RHEA-COMP:9648"/>
        <dbReference type="ChEBI" id="CHEBI:15378"/>
        <dbReference type="ChEBI" id="CHEBI:57783"/>
        <dbReference type="ChEBI" id="CHEBI:58349"/>
        <dbReference type="ChEBI" id="CHEBI:78475"/>
        <dbReference type="ChEBI" id="CHEBI:78477"/>
    </reaction>
    <physiologicalReaction direction="left-to-right" evidence="44">
        <dbReference type="Rhea" id="RHEA:41897"/>
    </physiologicalReaction>
</comment>
<dbReference type="InterPro" id="IPR049900">
    <property type="entry name" value="PKS_mFAS_DH"/>
</dbReference>
<dbReference type="SMART" id="SM00826">
    <property type="entry name" value="PKS_DH"/>
    <property type="match status" value="2"/>
</dbReference>
<evidence type="ECO:0000256" key="13">
    <source>
        <dbReference type="ARBA" id="ARBA00023373"/>
    </source>
</evidence>
<evidence type="ECO:0000256" key="38">
    <source>
        <dbReference type="ARBA" id="ARBA00048650"/>
    </source>
</evidence>
<evidence type="ECO:0000256" key="47">
    <source>
        <dbReference type="ARBA" id="ARBA00049422"/>
    </source>
</evidence>
<evidence type="ECO:0000256" key="18">
    <source>
        <dbReference type="ARBA" id="ARBA00023401"/>
    </source>
</evidence>
<comment type="catalytic activity">
    <reaction evidence="32">
        <text>hexadecanoyl-[ACP] + malonyl-[ACP] + H(+) = 3-oxooctadecanoyl-[ACP] + holo-[ACP] + CO2</text>
        <dbReference type="Rhea" id="RHEA:41916"/>
        <dbReference type="Rhea" id="RHEA-COMP:9623"/>
        <dbReference type="Rhea" id="RHEA-COMP:9652"/>
        <dbReference type="Rhea" id="RHEA-COMP:9653"/>
        <dbReference type="Rhea" id="RHEA-COMP:9685"/>
        <dbReference type="ChEBI" id="CHEBI:15378"/>
        <dbReference type="ChEBI" id="CHEBI:16526"/>
        <dbReference type="ChEBI" id="CHEBI:64479"/>
        <dbReference type="ChEBI" id="CHEBI:78449"/>
        <dbReference type="ChEBI" id="CHEBI:78483"/>
        <dbReference type="ChEBI" id="CHEBI:78487"/>
    </reaction>
    <physiologicalReaction direction="left-to-right" evidence="32">
        <dbReference type="Rhea" id="RHEA:41917"/>
    </physiologicalReaction>
</comment>
<dbReference type="InterPro" id="IPR001031">
    <property type="entry name" value="Thioesterase"/>
</dbReference>
<feature type="domain" description="Carrier" evidence="56">
    <location>
        <begin position="1980"/>
        <end position="2055"/>
    </location>
</feature>
<comment type="catalytic activity">
    <reaction evidence="21">
        <text>3-oxooctadecanoyl-[ACP] + NADPH + H(+) = (3R)-hydroxyoctadecanoyl-[ACP] + NADP(+)</text>
        <dbReference type="Rhea" id="RHEA:41920"/>
        <dbReference type="Rhea" id="RHEA-COMP:9653"/>
        <dbReference type="Rhea" id="RHEA-COMP:9654"/>
        <dbReference type="ChEBI" id="CHEBI:15378"/>
        <dbReference type="ChEBI" id="CHEBI:57783"/>
        <dbReference type="ChEBI" id="CHEBI:58349"/>
        <dbReference type="ChEBI" id="CHEBI:78487"/>
        <dbReference type="ChEBI" id="CHEBI:78488"/>
    </reaction>
    <physiologicalReaction direction="left-to-right" evidence="21">
        <dbReference type="Rhea" id="RHEA:41921"/>
    </physiologicalReaction>
</comment>
<dbReference type="Pfam" id="PF08240">
    <property type="entry name" value="ADH_N"/>
    <property type="match status" value="1"/>
</dbReference>
<dbReference type="InterPro" id="IPR020802">
    <property type="entry name" value="TesA-like"/>
</dbReference>
<feature type="region of interest" description="N-terminal hotdog fold" evidence="55">
    <location>
        <begin position="912"/>
        <end position="1037"/>
    </location>
</feature>
<comment type="catalytic activity">
    <reaction evidence="48">
        <text>butanoyl-[ACP] + malonyl-[ACP] + H(+) = 3-oxohexanoyl-[ACP] + holo-[ACP] + CO2</text>
        <dbReference type="Rhea" id="RHEA:41820"/>
        <dbReference type="Rhea" id="RHEA-COMP:9623"/>
        <dbReference type="Rhea" id="RHEA-COMP:9628"/>
        <dbReference type="Rhea" id="RHEA-COMP:9629"/>
        <dbReference type="Rhea" id="RHEA-COMP:9685"/>
        <dbReference type="ChEBI" id="CHEBI:15378"/>
        <dbReference type="ChEBI" id="CHEBI:16526"/>
        <dbReference type="ChEBI" id="CHEBI:64479"/>
        <dbReference type="ChEBI" id="CHEBI:78449"/>
        <dbReference type="ChEBI" id="CHEBI:78454"/>
        <dbReference type="ChEBI" id="CHEBI:78456"/>
    </reaction>
    <physiologicalReaction direction="left-to-right" evidence="48">
        <dbReference type="Rhea" id="RHEA:41821"/>
    </physiologicalReaction>
</comment>
<evidence type="ECO:0000256" key="21">
    <source>
        <dbReference type="ARBA" id="ARBA00047300"/>
    </source>
</evidence>
<comment type="catalytic activity">
    <reaction evidence="33">
        <text>(2E)-dodecenoyl-[ACP] + NADPH + H(+) = dodecanoyl-[ACP] + NADP(+)</text>
        <dbReference type="Rhea" id="RHEA:41880"/>
        <dbReference type="Rhea" id="RHEA-COMP:9643"/>
        <dbReference type="Rhea" id="RHEA-COMP:9644"/>
        <dbReference type="ChEBI" id="CHEBI:15378"/>
        <dbReference type="ChEBI" id="CHEBI:57783"/>
        <dbReference type="ChEBI" id="CHEBI:58349"/>
        <dbReference type="ChEBI" id="CHEBI:65264"/>
        <dbReference type="ChEBI" id="CHEBI:78472"/>
    </reaction>
    <physiologicalReaction direction="left-to-right" evidence="33">
        <dbReference type="Rhea" id="RHEA:41881"/>
    </physiologicalReaction>
</comment>
<dbReference type="InterPro" id="IPR002364">
    <property type="entry name" value="Quin_OxRdtase/zeta-crystal_CS"/>
</dbReference>
<dbReference type="FunFam" id="3.40.366.10:FF:000002">
    <property type="entry name" value="Probable polyketide synthase 2"/>
    <property type="match status" value="2"/>
</dbReference>
<dbReference type="GO" id="GO:0031177">
    <property type="term" value="F:phosphopantetheine binding"/>
    <property type="evidence" value="ECO:0007669"/>
    <property type="project" value="InterPro"/>
</dbReference>
<feature type="domain" description="Ketosynthase family 3 (KS3)" evidence="57">
    <location>
        <begin position="2074"/>
        <end position="2498"/>
    </location>
</feature>
<comment type="catalytic activity">
    <reaction evidence="22">
        <text>hexanoyl-[ACP] + malonyl-[ACP] + H(+) = 3-oxooctanoyl-[ACP] + holo-[ACP] + CO2</text>
        <dbReference type="Rhea" id="RHEA:41836"/>
        <dbReference type="Rhea" id="RHEA-COMP:9623"/>
        <dbReference type="Rhea" id="RHEA-COMP:9632"/>
        <dbReference type="Rhea" id="RHEA-COMP:9633"/>
        <dbReference type="Rhea" id="RHEA-COMP:9685"/>
        <dbReference type="ChEBI" id="CHEBI:15378"/>
        <dbReference type="ChEBI" id="CHEBI:16526"/>
        <dbReference type="ChEBI" id="CHEBI:64479"/>
        <dbReference type="ChEBI" id="CHEBI:78449"/>
        <dbReference type="ChEBI" id="CHEBI:78459"/>
        <dbReference type="ChEBI" id="CHEBI:78460"/>
    </reaction>
    <physiologicalReaction direction="left-to-right" evidence="22">
        <dbReference type="Rhea" id="RHEA:41837"/>
    </physiologicalReaction>
</comment>
<comment type="catalytic activity">
    <reaction evidence="37">
        <text>3-oxohexanoyl-[ACP] + NADPH + H(+) = (3R)-hydroxyhexanoyl-[ACP] + NADP(+)</text>
        <dbReference type="Rhea" id="RHEA:41824"/>
        <dbReference type="Rhea" id="RHEA-COMP:9629"/>
        <dbReference type="Rhea" id="RHEA-COMP:9630"/>
        <dbReference type="ChEBI" id="CHEBI:15378"/>
        <dbReference type="ChEBI" id="CHEBI:57783"/>
        <dbReference type="ChEBI" id="CHEBI:58349"/>
        <dbReference type="ChEBI" id="CHEBI:78456"/>
        <dbReference type="ChEBI" id="CHEBI:78457"/>
    </reaction>
    <physiologicalReaction direction="left-to-right" evidence="37">
        <dbReference type="Rhea" id="RHEA:41825"/>
    </physiologicalReaction>
</comment>
<dbReference type="Pfam" id="PF00698">
    <property type="entry name" value="Acyl_transf_1"/>
    <property type="match status" value="2"/>
</dbReference>
<dbReference type="Proteomes" id="UP000294927">
    <property type="component" value="Unassembled WGS sequence"/>
</dbReference>
<keyword evidence="10" id="KW-0012">Acyltransferase</keyword>
<dbReference type="GO" id="GO:0141148">
    <property type="term" value="F:enoyl-[acyl-carrier-protein] reductase (NADPH) activity"/>
    <property type="evidence" value="ECO:0007669"/>
    <property type="project" value="UniProtKB-EC"/>
</dbReference>
<comment type="catalytic activity">
    <reaction evidence="13">
        <text>(3R)-hydroxyhexanoyl-[ACP] = (2E)-hexenoyl-[ACP] + H2O</text>
        <dbReference type="Rhea" id="RHEA:41828"/>
        <dbReference type="Rhea" id="RHEA-COMP:9630"/>
        <dbReference type="Rhea" id="RHEA-COMP:9631"/>
        <dbReference type="ChEBI" id="CHEBI:15377"/>
        <dbReference type="ChEBI" id="CHEBI:78457"/>
        <dbReference type="ChEBI" id="CHEBI:78458"/>
    </reaction>
    <physiologicalReaction direction="left-to-right" evidence="13">
        <dbReference type="Rhea" id="RHEA:41829"/>
    </physiologicalReaction>
</comment>
<dbReference type="Pfam" id="PF22953">
    <property type="entry name" value="SpnB_Rossmann"/>
    <property type="match status" value="2"/>
</dbReference>
<dbReference type="InterPro" id="IPR057326">
    <property type="entry name" value="KR_dom"/>
</dbReference>
<dbReference type="GO" id="GO:0016297">
    <property type="term" value="F:fatty acyl-[ACP] hydrolase activity"/>
    <property type="evidence" value="ECO:0007669"/>
    <property type="project" value="UniProtKB-EC"/>
</dbReference>
<feature type="active site" description="Proton donor; for dehydratase activity" evidence="55">
    <location>
        <position position="3164"/>
    </location>
</feature>
<evidence type="ECO:0000256" key="22">
    <source>
        <dbReference type="ARBA" id="ARBA00047394"/>
    </source>
</evidence>
<evidence type="ECO:0000256" key="25">
    <source>
        <dbReference type="ARBA" id="ARBA00047451"/>
    </source>
</evidence>
<dbReference type="GO" id="GO:0008270">
    <property type="term" value="F:zinc ion binding"/>
    <property type="evidence" value="ECO:0007669"/>
    <property type="project" value="InterPro"/>
</dbReference>
<dbReference type="InterPro" id="IPR013968">
    <property type="entry name" value="PKS_KR"/>
</dbReference>
<evidence type="ECO:0000256" key="27">
    <source>
        <dbReference type="ARBA" id="ARBA00047578"/>
    </source>
</evidence>
<comment type="catalytic activity">
    <reaction evidence="30">
        <text>3-oxobutanoyl-[ACP] + NADPH + H(+) = (3R)-hydroxybutanoyl-[ACP] + NADP(+)</text>
        <dbReference type="Rhea" id="RHEA:41804"/>
        <dbReference type="Rhea" id="RHEA-COMP:9625"/>
        <dbReference type="Rhea" id="RHEA-COMP:9626"/>
        <dbReference type="ChEBI" id="CHEBI:15378"/>
        <dbReference type="ChEBI" id="CHEBI:57783"/>
        <dbReference type="ChEBI" id="CHEBI:58349"/>
        <dbReference type="ChEBI" id="CHEBI:78450"/>
        <dbReference type="ChEBI" id="CHEBI:78451"/>
    </reaction>
    <physiologicalReaction direction="left-to-right" evidence="30">
        <dbReference type="Rhea" id="RHEA:41805"/>
    </physiologicalReaction>
</comment>
<comment type="catalytic activity">
    <reaction evidence="23">
        <text>a (3R)-hydroxyacyl-[ACP] + NADP(+) = a 3-oxoacyl-[ACP] + NADPH + H(+)</text>
        <dbReference type="Rhea" id="RHEA:17397"/>
        <dbReference type="Rhea" id="RHEA-COMP:9916"/>
        <dbReference type="Rhea" id="RHEA-COMP:9945"/>
        <dbReference type="ChEBI" id="CHEBI:15378"/>
        <dbReference type="ChEBI" id="CHEBI:57783"/>
        <dbReference type="ChEBI" id="CHEBI:58349"/>
        <dbReference type="ChEBI" id="CHEBI:78776"/>
        <dbReference type="ChEBI" id="CHEBI:78827"/>
        <dbReference type="EC" id="1.1.1.100"/>
    </reaction>
    <physiologicalReaction direction="right-to-left" evidence="23">
        <dbReference type="Rhea" id="RHEA:17399"/>
    </physiologicalReaction>
</comment>
<evidence type="ECO:0000256" key="36">
    <source>
        <dbReference type="ARBA" id="ARBA00048506"/>
    </source>
</evidence>
<evidence type="ECO:0000256" key="49">
    <source>
        <dbReference type="ARBA" id="ARBA00049521"/>
    </source>
</evidence>
<dbReference type="Gene3D" id="1.10.1200.10">
    <property type="entry name" value="ACP-like"/>
    <property type="match status" value="2"/>
</dbReference>
<dbReference type="SMART" id="SM01294">
    <property type="entry name" value="PKS_PP_betabranch"/>
    <property type="match status" value="2"/>
</dbReference>
<dbReference type="GO" id="GO:0004315">
    <property type="term" value="F:3-oxoacyl-[acyl-carrier-protein] synthase activity"/>
    <property type="evidence" value="ECO:0007669"/>
    <property type="project" value="UniProtKB-EC"/>
</dbReference>
<dbReference type="SMART" id="SM00823">
    <property type="entry name" value="PKS_PP"/>
    <property type="match status" value="2"/>
</dbReference>
<dbReference type="SMART" id="SM00825">
    <property type="entry name" value="PKS_KS"/>
    <property type="match status" value="2"/>
</dbReference>
<evidence type="ECO:0000256" key="14">
    <source>
        <dbReference type="ARBA" id="ARBA00023388"/>
    </source>
</evidence>
<evidence type="ECO:0000256" key="48">
    <source>
        <dbReference type="ARBA" id="ARBA00049449"/>
    </source>
</evidence>
<comment type="caution">
    <text evidence="59">The sequence shown here is derived from an EMBL/GenBank/DDBJ whole genome shotgun (WGS) entry which is preliminary data.</text>
</comment>
<evidence type="ECO:0000256" key="39">
    <source>
        <dbReference type="ARBA" id="ARBA00048691"/>
    </source>
</evidence>
<dbReference type="GO" id="GO:0047879">
    <property type="term" value="F:erythronolide synthase activity"/>
    <property type="evidence" value="ECO:0007669"/>
    <property type="project" value="UniProtKB-EC"/>
</dbReference>
<evidence type="ECO:0000256" key="28">
    <source>
        <dbReference type="ARBA" id="ARBA00047810"/>
    </source>
</evidence>
<evidence type="ECO:0000256" key="46">
    <source>
        <dbReference type="ARBA" id="ARBA00049414"/>
    </source>
</evidence>
<evidence type="ECO:0000259" key="56">
    <source>
        <dbReference type="PROSITE" id="PS50075"/>
    </source>
</evidence>
<name>A0A4R7VKJ9_9PSEU</name>
<evidence type="ECO:0000256" key="45">
    <source>
        <dbReference type="ARBA" id="ARBA00049263"/>
    </source>
</evidence>
<evidence type="ECO:0000256" key="17">
    <source>
        <dbReference type="ARBA" id="ARBA00023399"/>
    </source>
</evidence>
<evidence type="ECO:0000256" key="24">
    <source>
        <dbReference type="ARBA" id="ARBA00047440"/>
    </source>
</evidence>
<comment type="catalytic activity">
    <reaction evidence="51">
        <text>6 (S)-methylmalonyl-CoA + propanoyl-CoA + 6 NADPH + 12 H(+) = 6-deoxyerythronolide B + 6 CO2 + 6 NADP(+) + 7 CoA + H2O</text>
        <dbReference type="Rhea" id="RHEA:23068"/>
        <dbReference type="ChEBI" id="CHEBI:15377"/>
        <dbReference type="ChEBI" id="CHEBI:15378"/>
        <dbReference type="ChEBI" id="CHEBI:16089"/>
        <dbReference type="ChEBI" id="CHEBI:16526"/>
        <dbReference type="ChEBI" id="CHEBI:57287"/>
        <dbReference type="ChEBI" id="CHEBI:57327"/>
        <dbReference type="ChEBI" id="CHEBI:57392"/>
        <dbReference type="ChEBI" id="CHEBI:57783"/>
        <dbReference type="ChEBI" id="CHEBI:58349"/>
        <dbReference type="EC" id="2.3.1.94"/>
    </reaction>
</comment>
<dbReference type="PROSITE" id="PS01162">
    <property type="entry name" value="QOR_ZETA_CRYSTAL"/>
    <property type="match status" value="1"/>
</dbReference>
<evidence type="ECO:0000256" key="1">
    <source>
        <dbReference type="ARBA" id="ARBA00005189"/>
    </source>
</evidence>
<comment type="pathway">
    <text evidence="1">Lipid metabolism.</text>
</comment>
<keyword evidence="6" id="KW-0702">S-nitrosylation</keyword>
<comment type="function">
    <text evidence="52">Involved in the biosynthesis of antibiotic erythromycin via the biosynthesis of its aglycone precursor, 6-deoxyerythronolide B (6-dEB).</text>
</comment>
<dbReference type="Gene3D" id="3.40.50.1820">
    <property type="entry name" value="alpha/beta hydrolase"/>
    <property type="match status" value="1"/>
</dbReference>
<comment type="catalytic activity">
    <reaction evidence="42">
        <text>(2E)-octadecenoyl-[ACP] + NADPH + H(+) = octadecanoyl-[ACP] + NADP(+)</text>
        <dbReference type="Rhea" id="RHEA:41928"/>
        <dbReference type="Rhea" id="RHEA-COMP:9655"/>
        <dbReference type="Rhea" id="RHEA-COMP:9656"/>
        <dbReference type="ChEBI" id="CHEBI:15378"/>
        <dbReference type="ChEBI" id="CHEBI:57783"/>
        <dbReference type="ChEBI" id="CHEBI:58349"/>
        <dbReference type="ChEBI" id="CHEBI:78489"/>
        <dbReference type="ChEBI" id="CHEBI:78495"/>
    </reaction>
    <physiologicalReaction direction="left-to-right" evidence="42">
        <dbReference type="Rhea" id="RHEA:41929"/>
    </physiologicalReaction>
</comment>
<dbReference type="InterPro" id="IPR014030">
    <property type="entry name" value="Ketoacyl_synth_N"/>
</dbReference>
<dbReference type="Pfam" id="PF08659">
    <property type="entry name" value="KR"/>
    <property type="match status" value="2"/>
</dbReference>
<evidence type="ECO:0000256" key="7">
    <source>
        <dbReference type="ARBA" id="ARBA00022898"/>
    </source>
</evidence>
<evidence type="ECO:0000256" key="26">
    <source>
        <dbReference type="ARBA" id="ARBA00047500"/>
    </source>
</evidence>
<evidence type="ECO:0000256" key="3">
    <source>
        <dbReference type="ARBA" id="ARBA00022553"/>
    </source>
</evidence>
<keyword evidence="4" id="KW-0808">Transferase</keyword>
<dbReference type="InterPro" id="IPR016039">
    <property type="entry name" value="Thiolase-like"/>
</dbReference>
<evidence type="ECO:0000256" key="33">
    <source>
        <dbReference type="ARBA" id="ARBA00048281"/>
    </source>
</evidence>
<dbReference type="FunFam" id="1.10.1200.10:FF:000007">
    <property type="entry name" value="Probable polyketide synthase pks17"/>
    <property type="match status" value="2"/>
</dbReference>
<evidence type="ECO:0000256" key="8">
    <source>
        <dbReference type="ARBA" id="ARBA00023239"/>
    </source>
</evidence>
<evidence type="ECO:0000256" key="20">
    <source>
        <dbReference type="ARBA" id="ARBA00023442"/>
    </source>
</evidence>
<evidence type="ECO:0000256" key="9">
    <source>
        <dbReference type="ARBA" id="ARBA00023268"/>
    </source>
</evidence>
<dbReference type="InterPro" id="IPR055123">
    <property type="entry name" value="SpnB-like_Rossmann"/>
</dbReference>
<dbReference type="InterPro" id="IPR020806">
    <property type="entry name" value="PKS_PP-bd"/>
</dbReference>
<dbReference type="SMART" id="SM00827">
    <property type="entry name" value="PKS_AT"/>
    <property type="match status" value="2"/>
</dbReference>
<feature type="region of interest" description="C-terminal hotdog fold" evidence="55">
    <location>
        <begin position="3103"/>
        <end position="3241"/>
    </location>
</feature>
<feature type="region of interest" description="N-terminal hotdog fold" evidence="55">
    <location>
        <begin position="2966"/>
        <end position="3090"/>
    </location>
</feature>
<evidence type="ECO:0000256" key="42">
    <source>
        <dbReference type="ARBA" id="ARBA00049019"/>
    </source>
</evidence>
<evidence type="ECO:0000256" key="29">
    <source>
        <dbReference type="ARBA" id="ARBA00047897"/>
    </source>
</evidence>
<keyword evidence="2" id="KW-0596">Phosphopantetheine</keyword>
<comment type="catalytic activity">
    <reaction evidence="35">
        <text>(2E)-octenoyl-[ACP] + NADPH + H(+) = octanoyl-[ACP] + NADP(+)</text>
        <dbReference type="Rhea" id="RHEA:41848"/>
        <dbReference type="Rhea" id="RHEA-COMP:9635"/>
        <dbReference type="Rhea" id="RHEA-COMP:9636"/>
        <dbReference type="ChEBI" id="CHEBI:15378"/>
        <dbReference type="ChEBI" id="CHEBI:57783"/>
        <dbReference type="ChEBI" id="CHEBI:58349"/>
        <dbReference type="ChEBI" id="CHEBI:78462"/>
        <dbReference type="ChEBI" id="CHEBI:78463"/>
    </reaction>
    <physiologicalReaction direction="left-to-right" evidence="35">
        <dbReference type="Rhea" id="RHEA:41849"/>
    </physiologicalReaction>
</comment>
<organism evidence="59 60">
    <name type="scientific">Actinophytocola oryzae</name>
    <dbReference type="NCBI Taxonomy" id="502181"/>
    <lineage>
        <taxon>Bacteria</taxon>
        <taxon>Bacillati</taxon>
        <taxon>Actinomycetota</taxon>
        <taxon>Actinomycetes</taxon>
        <taxon>Pseudonocardiales</taxon>
        <taxon>Pseudonocardiaceae</taxon>
    </lineage>
</organism>
<dbReference type="Gene3D" id="3.40.47.10">
    <property type="match status" value="2"/>
</dbReference>
<dbReference type="CDD" id="cd08956">
    <property type="entry name" value="KR_3_FAS_SDR_x"/>
    <property type="match status" value="2"/>
</dbReference>
<comment type="catalytic activity">
    <reaction evidence="29">
        <text>(2E)-hexenoyl-[ACP] + NADPH + H(+) = hexanoyl-[ACP] + NADP(+)</text>
        <dbReference type="Rhea" id="RHEA:41832"/>
        <dbReference type="Rhea" id="RHEA-COMP:9631"/>
        <dbReference type="Rhea" id="RHEA-COMP:9632"/>
        <dbReference type="ChEBI" id="CHEBI:15378"/>
        <dbReference type="ChEBI" id="CHEBI:57783"/>
        <dbReference type="ChEBI" id="CHEBI:58349"/>
        <dbReference type="ChEBI" id="CHEBI:78458"/>
        <dbReference type="ChEBI" id="CHEBI:78459"/>
    </reaction>
    <physiologicalReaction direction="left-to-right" evidence="29">
        <dbReference type="Rhea" id="RHEA:41833"/>
    </physiologicalReaction>
</comment>
<dbReference type="Gene3D" id="3.40.50.11460">
    <property type="match status" value="1"/>
</dbReference>
<dbReference type="InterPro" id="IPR049552">
    <property type="entry name" value="PKS_DH_N"/>
</dbReference>
<dbReference type="Pfam" id="PF02801">
    <property type="entry name" value="Ketoacyl-synt_C"/>
    <property type="match status" value="2"/>
</dbReference>
<evidence type="ECO:0000259" key="57">
    <source>
        <dbReference type="PROSITE" id="PS52004"/>
    </source>
</evidence>
<evidence type="ECO:0000256" key="34">
    <source>
        <dbReference type="ARBA" id="ARBA00048289"/>
    </source>
</evidence>
<dbReference type="Pfam" id="PF14765">
    <property type="entry name" value="PS-DH"/>
    <property type="match status" value="2"/>
</dbReference>
<dbReference type="InterPro" id="IPR016035">
    <property type="entry name" value="Acyl_Trfase/lysoPLipase"/>
</dbReference>
<dbReference type="SMART" id="SM00822">
    <property type="entry name" value="PKS_KR"/>
    <property type="match status" value="2"/>
</dbReference>
<comment type="subunit">
    <text evidence="54">Homodimer. Erythronolide synthase is composed of EryAI, EryAII and EryAIII multimodular (2 modules) polypeptides each coding for a functional synthase subunit which participates in 2 of the six FAS-like elongation steps required for formation of the polyketide. Module 1, 2, 3, 4, 5, and 6 participating in biosynthesis steps 1, 2, 3, 4, 5, and 6, respectively.</text>
</comment>
<dbReference type="Pfam" id="PF21089">
    <property type="entry name" value="PKS_DH_N"/>
    <property type="match status" value="2"/>
</dbReference>
<comment type="catalytic activity">
    <reaction evidence="50">
        <text>octanoyl-[ACP] + malonyl-[ACP] + H(+) = 3-oxodecanoyl-[ACP] + holo-[ACP] + CO2</text>
        <dbReference type="Rhea" id="RHEA:41852"/>
        <dbReference type="Rhea" id="RHEA-COMP:9623"/>
        <dbReference type="Rhea" id="RHEA-COMP:9636"/>
        <dbReference type="Rhea" id="RHEA-COMP:9637"/>
        <dbReference type="Rhea" id="RHEA-COMP:9685"/>
        <dbReference type="ChEBI" id="CHEBI:15378"/>
        <dbReference type="ChEBI" id="CHEBI:16526"/>
        <dbReference type="ChEBI" id="CHEBI:64479"/>
        <dbReference type="ChEBI" id="CHEBI:78449"/>
        <dbReference type="ChEBI" id="CHEBI:78463"/>
        <dbReference type="ChEBI" id="CHEBI:78464"/>
    </reaction>
    <physiologicalReaction direction="left-to-right" evidence="50">
        <dbReference type="Rhea" id="RHEA:41853"/>
    </physiologicalReaction>
</comment>
<dbReference type="Gene3D" id="3.30.70.3290">
    <property type="match status" value="2"/>
</dbReference>
<comment type="catalytic activity">
    <reaction evidence="36">
        <text>a fatty acyl-[ACP] + malonyl-[ACP] + H(+) = a 3-oxoacyl-[ACP] + holo-[ACP] + CO2</text>
        <dbReference type="Rhea" id="RHEA:22836"/>
        <dbReference type="Rhea" id="RHEA-COMP:9623"/>
        <dbReference type="Rhea" id="RHEA-COMP:9685"/>
        <dbReference type="Rhea" id="RHEA-COMP:9916"/>
        <dbReference type="Rhea" id="RHEA-COMP:14125"/>
        <dbReference type="ChEBI" id="CHEBI:15378"/>
        <dbReference type="ChEBI" id="CHEBI:16526"/>
        <dbReference type="ChEBI" id="CHEBI:64479"/>
        <dbReference type="ChEBI" id="CHEBI:78449"/>
        <dbReference type="ChEBI" id="CHEBI:78776"/>
        <dbReference type="ChEBI" id="CHEBI:138651"/>
        <dbReference type="EC" id="2.3.1.41"/>
    </reaction>
    <physiologicalReaction direction="left-to-right" evidence="36">
        <dbReference type="Rhea" id="RHEA:22837"/>
    </physiologicalReaction>
</comment>
<evidence type="ECO:0000256" key="32">
    <source>
        <dbReference type="ARBA" id="ARBA00048051"/>
    </source>
</evidence>
<comment type="pathway">
    <text evidence="53">Antibiotic biosynthesis; erythromycin biosynthesis.</text>
</comment>
<comment type="catalytic activity">
    <reaction evidence="17">
        <text>(3R)-hydroxyoctadecanoyl-[ACP] = (2E)-octadecenoyl-[ACP] + H2O</text>
        <dbReference type="Rhea" id="RHEA:41924"/>
        <dbReference type="Rhea" id="RHEA-COMP:9654"/>
        <dbReference type="Rhea" id="RHEA-COMP:9655"/>
        <dbReference type="ChEBI" id="CHEBI:15377"/>
        <dbReference type="ChEBI" id="CHEBI:78488"/>
        <dbReference type="ChEBI" id="CHEBI:78489"/>
    </reaction>
    <physiologicalReaction direction="left-to-right" evidence="17">
        <dbReference type="Rhea" id="RHEA:41925"/>
    </physiologicalReaction>
</comment>
<dbReference type="GO" id="GO:0019171">
    <property type="term" value="F:(3R)-hydroxyacyl-[acyl-carrier-protein] dehydratase activity"/>
    <property type="evidence" value="ECO:0007669"/>
    <property type="project" value="UniProtKB-EC"/>
</dbReference>
<dbReference type="PROSITE" id="PS00606">
    <property type="entry name" value="KS3_1"/>
    <property type="match status" value="2"/>
</dbReference>
<dbReference type="OrthoDB" id="9778690at2"/>
<keyword evidence="3" id="KW-0597">Phosphoprotein</keyword>
<comment type="catalytic activity">
    <reaction evidence="34">
        <text>tetradecanoyl-[ACP] + H2O = tetradecanoate + holo-[ACP] + H(+)</text>
        <dbReference type="Rhea" id="RHEA:30123"/>
        <dbReference type="Rhea" id="RHEA-COMP:9648"/>
        <dbReference type="Rhea" id="RHEA-COMP:9685"/>
        <dbReference type="ChEBI" id="CHEBI:15377"/>
        <dbReference type="ChEBI" id="CHEBI:15378"/>
        <dbReference type="ChEBI" id="CHEBI:30807"/>
        <dbReference type="ChEBI" id="CHEBI:64479"/>
        <dbReference type="ChEBI" id="CHEBI:78477"/>
        <dbReference type="EC" id="3.1.2.14"/>
    </reaction>
    <physiologicalReaction direction="left-to-right" evidence="34">
        <dbReference type="Rhea" id="RHEA:30124"/>
    </physiologicalReaction>
</comment>
<dbReference type="Gene3D" id="3.90.180.10">
    <property type="entry name" value="Medium-chain alcohol dehydrogenases, catalytic domain"/>
    <property type="match status" value="1"/>
</dbReference>
<dbReference type="InterPro" id="IPR013154">
    <property type="entry name" value="ADH-like_N"/>
</dbReference>
<dbReference type="InterPro" id="IPR014043">
    <property type="entry name" value="Acyl_transferase_dom"/>
</dbReference>
<comment type="catalytic activity">
    <reaction evidence="41">
        <text>3-oxotetradecanoyl-[ACP] + NADPH + H(+) = (3R)-hydroxytetradecanoyl-[ACP] + NADP(+)</text>
        <dbReference type="Rhea" id="RHEA:41888"/>
        <dbReference type="Rhea" id="RHEA-COMP:9645"/>
        <dbReference type="Rhea" id="RHEA-COMP:9646"/>
        <dbReference type="ChEBI" id="CHEBI:15378"/>
        <dbReference type="ChEBI" id="CHEBI:57783"/>
        <dbReference type="ChEBI" id="CHEBI:58349"/>
        <dbReference type="ChEBI" id="CHEBI:78473"/>
        <dbReference type="ChEBI" id="CHEBI:78474"/>
    </reaction>
    <physiologicalReaction direction="left-to-right" evidence="41">
        <dbReference type="Rhea" id="RHEA:41889"/>
    </physiologicalReaction>
</comment>
<dbReference type="Pfam" id="PF00109">
    <property type="entry name" value="ketoacyl-synt"/>
    <property type="match status" value="2"/>
</dbReference>
<comment type="catalytic activity">
    <reaction evidence="16">
        <text>(3R)-hydroxytetradecanoyl-[ACP] = (2E)-tetradecenoyl-[ACP] + H2O</text>
        <dbReference type="Rhea" id="RHEA:41892"/>
        <dbReference type="Rhea" id="RHEA-COMP:9646"/>
        <dbReference type="Rhea" id="RHEA-COMP:9647"/>
        <dbReference type="ChEBI" id="CHEBI:15377"/>
        <dbReference type="ChEBI" id="CHEBI:78474"/>
        <dbReference type="ChEBI" id="CHEBI:78475"/>
    </reaction>
    <physiologicalReaction direction="left-to-right" evidence="16">
        <dbReference type="Rhea" id="RHEA:41893"/>
    </physiologicalReaction>
</comment>
<dbReference type="PROSITE" id="PS50075">
    <property type="entry name" value="CARRIER"/>
    <property type="match status" value="2"/>
</dbReference>
<comment type="catalytic activity">
    <reaction evidence="47">
        <text>3-oxooctanoyl-[ACP] + NADPH + H(+) = (3R)-hydroxyoctanoyl-[ACP] + NADP(+)</text>
        <dbReference type="Rhea" id="RHEA:41840"/>
        <dbReference type="Rhea" id="RHEA-COMP:9633"/>
        <dbReference type="Rhea" id="RHEA-COMP:9634"/>
        <dbReference type="ChEBI" id="CHEBI:15378"/>
        <dbReference type="ChEBI" id="CHEBI:57783"/>
        <dbReference type="ChEBI" id="CHEBI:58349"/>
        <dbReference type="ChEBI" id="CHEBI:78460"/>
        <dbReference type="ChEBI" id="CHEBI:78461"/>
    </reaction>
    <physiologicalReaction direction="left-to-right" evidence="47">
        <dbReference type="Rhea" id="RHEA:41841"/>
    </physiologicalReaction>
</comment>
<evidence type="ECO:0000256" key="52">
    <source>
        <dbReference type="ARBA" id="ARBA00060158"/>
    </source>
</evidence>
<evidence type="ECO:0000256" key="55">
    <source>
        <dbReference type="PROSITE-ProRule" id="PRU01363"/>
    </source>
</evidence>
<keyword evidence="8" id="KW-0456">Lyase</keyword>
<dbReference type="InterPro" id="IPR032821">
    <property type="entry name" value="PKS_assoc"/>
</dbReference>
<evidence type="ECO:0000256" key="30">
    <source>
        <dbReference type="ARBA" id="ARBA00047953"/>
    </source>
</evidence>
<evidence type="ECO:0000256" key="19">
    <source>
        <dbReference type="ARBA" id="ARBA00023402"/>
    </source>
</evidence>
<comment type="catalytic activity">
    <reaction evidence="39">
        <text>holo-[ACP] + acetyl-CoA = acetyl-[ACP] + CoA</text>
        <dbReference type="Rhea" id="RHEA:41788"/>
        <dbReference type="Rhea" id="RHEA-COMP:9621"/>
        <dbReference type="Rhea" id="RHEA-COMP:9685"/>
        <dbReference type="ChEBI" id="CHEBI:57287"/>
        <dbReference type="ChEBI" id="CHEBI:57288"/>
        <dbReference type="ChEBI" id="CHEBI:64479"/>
        <dbReference type="ChEBI" id="CHEBI:78446"/>
        <dbReference type="EC" id="2.3.1.38"/>
    </reaction>
    <physiologicalReaction direction="left-to-right" evidence="39">
        <dbReference type="Rhea" id="RHEA:41789"/>
    </physiologicalReaction>
</comment>
<dbReference type="PANTHER" id="PTHR43775:SF51">
    <property type="entry name" value="INACTIVE PHENOLPHTHIOCEROL SYNTHESIS POLYKETIDE SYNTHASE TYPE I PKS1-RELATED"/>
    <property type="match status" value="1"/>
</dbReference>
<comment type="catalytic activity">
    <reaction evidence="31">
        <text>acetyl-[ACP] + malonyl-[ACP] + H(+) = 3-oxobutanoyl-[ACP] + holo-[ACP] + CO2</text>
        <dbReference type="Rhea" id="RHEA:41800"/>
        <dbReference type="Rhea" id="RHEA-COMP:9621"/>
        <dbReference type="Rhea" id="RHEA-COMP:9623"/>
        <dbReference type="Rhea" id="RHEA-COMP:9625"/>
        <dbReference type="Rhea" id="RHEA-COMP:9685"/>
        <dbReference type="ChEBI" id="CHEBI:15378"/>
        <dbReference type="ChEBI" id="CHEBI:16526"/>
        <dbReference type="ChEBI" id="CHEBI:64479"/>
        <dbReference type="ChEBI" id="CHEBI:78446"/>
        <dbReference type="ChEBI" id="CHEBI:78449"/>
        <dbReference type="ChEBI" id="CHEBI:78450"/>
    </reaction>
    <physiologicalReaction direction="left-to-right" evidence="31">
        <dbReference type="Rhea" id="RHEA:41801"/>
    </physiologicalReaction>
</comment>
<evidence type="ECO:0000256" key="15">
    <source>
        <dbReference type="ARBA" id="ARBA00023394"/>
    </source>
</evidence>
<dbReference type="Pfam" id="PF13602">
    <property type="entry name" value="ADH_zinc_N_2"/>
    <property type="match status" value="1"/>
</dbReference>
<evidence type="ECO:0000256" key="12">
    <source>
        <dbReference type="ARBA" id="ARBA00023351"/>
    </source>
</evidence>
<feature type="domain" description="PKS/mFAS DH" evidence="58">
    <location>
        <begin position="912"/>
        <end position="1187"/>
    </location>
</feature>
<dbReference type="InterPro" id="IPR014031">
    <property type="entry name" value="Ketoacyl_synth_C"/>
</dbReference>
<keyword evidence="60" id="KW-1185">Reference proteome</keyword>
<comment type="catalytic activity">
    <reaction evidence="18">
        <text>(3R)-hydroxyhexadecanoyl-[ACP] = (2E)-hexadecenoyl-[ACP] + H2O</text>
        <dbReference type="Rhea" id="RHEA:41908"/>
        <dbReference type="Rhea" id="RHEA-COMP:9650"/>
        <dbReference type="Rhea" id="RHEA-COMP:9651"/>
        <dbReference type="ChEBI" id="CHEBI:15377"/>
        <dbReference type="ChEBI" id="CHEBI:78480"/>
        <dbReference type="ChEBI" id="CHEBI:78481"/>
    </reaction>
    <physiologicalReaction direction="left-to-right" evidence="18">
        <dbReference type="Rhea" id="RHEA:41909"/>
    </physiologicalReaction>
</comment>
<evidence type="ECO:0000256" key="54">
    <source>
        <dbReference type="ARBA" id="ARBA00063272"/>
    </source>
</evidence>
<dbReference type="GO" id="GO:0006633">
    <property type="term" value="P:fatty acid biosynthetic process"/>
    <property type="evidence" value="ECO:0007669"/>
    <property type="project" value="InterPro"/>
</dbReference>
<evidence type="ECO:0000256" key="44">
    <source>
        <dbReference type="ARBA" id="ARBA00049171"/>
    </source>
</evidence>
<dbReference type="CDD" id="cd00833">
    <property type="entry name" value="PKS"/>
    <property type="match status" value="2"/>
</dbReference>
<gene>
    <name evidence="59" type="ORF">CLV71_107121</name>
</gene>
<protein>
    <submittedName>
        <fullName evidence="59">Polyketide synthase 12</fullName>
    </submittedName>
</protein>
<evidence type="ECO:0000256" key="4">
    <source>
        <dbReference type="ARBA" id="ARBA00022679"/>
    </source>
</evidence>
<dbReference type="Pfam" id="PF16197">
    <property type="entry name" value="KAsynt_C_assoc"/>
    <property type="match status" value="2"/>
</dbReference>
<dbReference type="SUPFAM" id="SSF53474">
    <property type="entry name" value="alpha/beta-Hydrolases"/>
    <property type="match status" value="1"/>
</dbReference>
<evidence type="ECO:0000256" key="35">
    <source>
        <dbReference type="ARBA" id="ARBA00048420"/>
    </source>
</evidence>
<dbReference type="GO" id="GO:0004313">
    <property type="term" value="F:[acyl-carrier-protein] S-acetyltransferase activity"/>
    <property type="evidence" value="ECO:0007669"/>
    <property type="project" value="UniProtKB-EC"/>
</dbReference>
<evidence type="ECO:0000256" key="5">
    <source>
        <dbReference type="ARBA" id="ARBA00022737"/>
    </source>
</evidence>
<dbReference type="GO" id="GO:0004312">
    <property type="term" value="F:fatty acid synthase activity"/>
    <property type="evidence" value="ECO:0007669"/>
    <property type="project" value="TreeGrafter"/>
</dbReference>
<evidence type="ECO:0000256" key="23">
    <source>
        <dbReference type="ARBA" id="ARBA00047400"/>
    </source>
</evidence>
<evidence type="ECO:0000256" key="10">
    <source>
        <dbReference type="ARBA" id="ARBA00023315"/>
    </source>
</evidence>
<comment type="catalytic activity">
    <reaction evidence="19">
        <text>(3R)-hydroxybutanoyl-[ACP] = (2E)-butenoyl-[ACP] + H2O</text>
        <dbReference type="Rhea" id="RHEA:41808"/>
        <dbReference type="Rhea" id="RHEA-COMP:9626"/>
        <dbReference type="Rhea" id="RHEA-COMP:9627"/>
        <dbReference type="ChEBI" id="CHEBI:15377"/>
        <dbReference type="ChEBI" id="CHEBI:78451"/>
        <dbReference type="ChEBI" id="CHEBI:78453"/>
    </reaction>
    <physiologicalReaction direction="left-to-right" evidence="19">
        <dbReference type="Rhea" id="RHEA:41809"/>
    </physiologicalReaction>
</comment>
<comment type="catalytic activity">
    <reaction evidence="11">
        <text>(3R)-hydroxyoctanoyl-[ACP] = (2E)-octenoyl-[ACP] + H2O</text>
        <dbReference type="Rhea" id="RHEA:41844"/>
        <dbReference type="Rhea" id="RHEA-COMP:9634"/>
        <dbReference type="Rhea" id="RHEA-COMP:9635"/>
        <dbReference type="ChEBI" id="CHEBI:15377"/>
        <dbReference type="ChEBI" id="CHEBI:78461"/>
        <dbReference type="ChEBI" id="CHEBI:78462"/>
    </reaction>
    <physiologicalReaction direction="left-to-right" evidence="11">
        <dbReference type="Rhea" id="RHEA:41845"/>
    </physiologicalReaction>
</comment>
<comment type="catalytic activity">
    <reaction evidence="49">
        <text>(2E)-decenoyl-[ACP] + NADPH + H(+) = decanoyl-[ACP] + NADP(+)</text>
        <dbReference type="Rhea" id="RHEA:41864"/>
        <dbReference type="Rhea" id="RHEA-COMP:9639"/>
        <dbReference type="Rhea" id="RHEA-COMP:9640"/>
        <dbReference type="ChEBI" id="CHEBI:15378"/>
        <dbReference type="ChEBI" id="CHEBI:57783"/>
        <dbReference type="ChEBI" id="CHEBI:58349"/>
        <dbReference type="ChEBI" id="CHEBI:78467"/>
        <dbReference type="ChEBI" id="CHEBI:78468"/>
    </reaction>
    <physiologicalReaction direction="left-to-right" evidence="49">
        <dbReference type="Rhea" id="RHEA:41865"/>
    </physiologicalReaction>
</comment>
<dbReference type="FunFam" id="3.40.47.10:FF:000019">
    <property type="entry name" value="Polyketide synthase type I"/>
    <property type="match status" value="2"/>
</dbReference>
<evidence type="ECO:0000256" key="50">
    <source>
        <dbReference type="ARBA" id="ARBA00049533"/>
    </source>
</evidence>
<comment type="catalytic activity">
    <reaction evidence="26">
        <text>(2E)-butenoyl-[ACP] + NADPH + H(+) = butanoyl-[ACP] + NADP(+)</text>
        <dbReference type="Rhea" id="RHEA:41812"/>
        <dbReference type="Rhea" id="RHEA-COMP:9627"/>
        <dbReference type="Rhea" id="RHEA-COMP:9628"/>
        <dbReference type="ChEBI" id="CHEBI:15378"/>
        <dbReference type="ChEBI" id="CHEBI:57783"/>
        <dbReference type="ChEBI" id="CHEBI:58349"/>
        <dbReference type="ChEBI" id="CHEBI:78453"/>
        <dbReference type="ChEBI" id="CHEBI:78454"/>
    </reaction>
    <physiologicalReaction direction="left-to-right" evidence="26">
        <dbReference type="Rhea" id="RHEA:41813"/>
    </physiologicalReaction>
</comment>
<comment type="catalytic activity">
    <reaction evidence="43">
        <text>decanoyl-[ACP] + malonyl-[ACP] + H(+) = 3-oxododecanoyl-[ACP] + holo-[ACP] + CO2</text>
        <dbReference type="Rhea" id="RHEA:41868"/>
        <dbReference type="Rhea" id="RHEA-COMP:9623"/>
        <dbReference type="Rhea" id="RHEA-COMP:9640"/>
        <dbReference type="Rhea" id="RHEA-COMP:9641"/>
        <dbReference type="Rhea" id="RHEA-COMP:9685"/>
        <dbReference type="ChEBI" id="CHEBI:15378"/>
        <dbReference type="ChEBI" id="CHEBI:16526"/>
        <dbReference type="ChEBI" id="CHEBI:64479"/>
        <dbReference type="ChEBI" id="CHEBI:78449"/>
        <dbReference type="ChEBI" id="CHEBI:78468"/>
        <dbReference type="ChEBI" id="CHEBI:78469"/>
    </reaction>
    <physiologicalReaction direction="left-to-right" evidence="43">
        <dbReference type="Rhea" id="RHEA:41869"/>
    </physiologicalReaction>
</comment>
<feature type="active site" description="Proton acceptor; for dehydratase activity" evidence="55">
    <location>
        <position position="944"/>
    </location>
</feature>
<comment type="catalytic activity">
    <reaction evidence="40">
        <text>hexadecanoyl-[ACP] + H2O = hexadecanoate + holo-[ACP] + H(+)</text>
        <dbReference type="Rhea" id="RHEA:41932"/>
        <dbReference type="Rhea" id="RHEA-COMP:9652"/>
        <dbReference type="Rhea" id="RHEA-COMP:9685"/>
        <dbReference type="ChEBI" id="CHEBI:7896"/>
        <dbReference type="ChEBI" id="CHEBI:15377"/>
        <dbReference type="ChEBI" id="CHEBI:15378"/>
        <dbReference type="ChEBI" id="CHEBI:64479"/>
        <dbReference type="ChEBI" id="CHEBI:78483"/>
        <dbReference type="EC" id="3.1.2.14"/>
    </reaction>
    <physiologicalReaction direction="left-to-right" evidence="40">
        <dbReference type="Rhea" id="RHEA:41933"/>
    </physiologicalReaction>
</comment>